<accession>A0A212JVT4</accession>
<comment type="catalytic activity">
    <reaction evidence="11">
        <text>(S)-dihydroorotate + A = orotate + AH2</text>
        <dbReference type="Rhea" id="RHEA:18073"/>
        <dbReference type="ChEBI" id="CHEBI:13193"/>
        <dbReference type="ChEBI" id="CHEBI:17499"/>
        <dbReference type="ChEBI" id="CHEBI:30839"/>
        <dbReference type="ChEBI" id="CHEBI:30864"/>
    </reaction>
</comment>
<keyword evidence="8 11" id="KW-0665">Pyrimidine biosynthesis</keyword>
<name>A0A212JVT4_9BACT</name>
<evidence type="ECO:0000256" key="7">
    <source>
        <dbReference type="ARBA" id="ARBA00022643"/>
    </source>
</evidence>
<dbReference type="InterPro" id="IPR012135">
    <property type="entry name" value="Dihydroorotate_DH_1_2"/>
</dbReference>
<feature type="binding site" evidence="11">
    <location>
        <begin position="196"/>
        <end position="197"/>
    </location>
    <ligand>
        <name>substrate</name>
    </ligand>
</feature>
<feature type="binding site" evidence="11">
    <location>
        <position position="221"/>
    </location>
    <ligand>
        <name>FMN</name>
        <dbReference type="ChEBI" id="CHEBI:58210"/>
    </ligand>
</feature>
<dbReference type="InterPro" id="IPR001295">
    <property type="entry name" value="Dihydroorotate_DH_CS"/>
</dbReference>
<feature type="binding site" evidence="11">
    <location>
        <begin position="48"/>
        <end position="49"/>
    </location>
    <ligand>
        <name>FMN</name>
        <dbReference type="ChEBI" id="CHEBI:58210"/>
    </ligand>
</feature>
<dbReference type="NCBIfam" id="NF005574">
    <property type="entry name" value="PRK07259.1"/>
    <property type="match status" value="1"/>
</dbReference>
<feature type="domain" description="Dihydroorotate dehydrogenase catalytic" evidence="12">
    <location>
        <begin position="7"/>
        <end position="288"/>
    </location>
</feature>
<dbReference type="NCBIfam" id="TIGR01037">
    <property type="entry name" value="pyrD_sub1_fam"/>
    <property type="match status" value="1"/>
</dbReference>
<comment type="subcellular location">
    <subcellularLocation>
        <location evidence="1 11">Cytoplasm</location>
    </subcellularLocation>
</comment>
<evidence type="ECO:0000256" key="10">
    <source>
        <dbReference type="ARBA" id="ARBA00023027"/>
    </source>
</evidence>
<comment type="function">
    <text evidence="11">Catalyzes the conversion of dihydroorotate to orotate.</text>
</comment>
<dbReference type="PROSITE" id="PS00911">
    <property type="entry name" value="DHODEHASE_1"/>
    <property type="match status" value="1"/>
</dbReference>
<dbReference type="PIRSF" id="PIRSF000164">
    <property type="entry name" value="DHO_oxidase"/>
    <property type="match status" value="1"/>
</dbReference>
<comment type="pathway">
    <text evidence="2 11">Pyrimidine metabolism; UMP biosynthesis via de novo pathway.</text>
</comment>
<dbReference type="CDD" id="cd04740">
    <property type="entry name" value="DHOD_1B_like"/>
    <property type="match status" value="1"/>
</dbReference>
<feature type="binding site" evidence="11">
    <location>
        <begin position="247"/>
        <end position="248"/>
    </location>
    <ligand>
        <name>FMN</name>
        <dbReference type="ChEBI" id="CHEBI:58210"/>
    </ligand>
</feature>
<evidence type="ECO:0000313" key="13">
    <source>
        <dbReference type="EMBL" id="SBW03576.1"/>
    </source>
</evidence>
<protein>
    <recommendedName>
        <fullName evidence="11">Dihydroorotate dehydrogenase</fullName>
        <shortName evidence="11">DHOD</shortName>
        <shortName evidence="11">DHODase</shortName>
        <shortName evidence="11">DHOdehase</shortName>
        <ecNumber evidence="11">1.3.-.-</ecNumber>
    </recommendedName>
</protein>
<keyword evidence="5 11" id="KW-0963">Cytoplasm</keyword>
<keyword evidence="7 11" id="KW-0288">FMN</keyword>
<proteinExistence type="inferred from homology"/>
<evidence type="ECO:0000259" key="12">
    <source>
        <dbReference type="Pfam" id="PF01180"/>
    </source>
</evidence>
<dbReference type="InterPro" id="IPR049622">
    <property type="entry name" value="Dihydroorotate_DH_I"/>
</dbReference>
<dbReference type="EMBL" id="FLUP01000001">
    <property type="protein sequence ID" value="SBW03576.1"/>
    <property type="molecule type" value="Genomic_DNA"/>
</dbReference>
<feature type="binding site" evidence="11">
    <location>
        <begin position="269"/>
        <end position="270"/>
    </location>
    <ligand>
        <name>FMN</name>
        <dbReference type="ChEBI" id="CHEBI:58210"/>
    </ligand>
</feature>
<dbReference type="PANTHER" id="PTHR48109">
    <property type="entry name" value="DIHYDROOROTATE DEHYDROGENASE (QUINONE), MITOCHONDRIAL-RELATED"/>
    <property type="match status" value="1"/>
</dbReference>
<dbReference type="PROSITE" id="PS00912">
    <property type="entry name" value="DHODEHASE_2"/>
    <property type="match status" value="1"/>
</dbReference>
<feature type="binding site" evidence="11">
    <location>
        <position position="130"/>
    </location>
    <ligand>
        <name>FMN</name>
        <dbReference type="ChEBI" id="CHEBI:58210"/>
    </ligand>
</feature>
<feature type="binding site" evidence="11">
    <location>
        <position position="130"/>
    </location>
    <ligand>
        <name>substrate</name>
    </ligand>
</feature>
<dbReference type="HAMAP" id="MF_00224">
    <property type="entry name" value="DHO_dh_type1"/>
    <property type="match status" value="1"/>
</dbReference>
<comment type="similarity">
    <text evidence="3 11">Belongs to the dihydroorotate dehydrogenase family. Type 1 subfamily.</text>
</comment>
<dbReference type="InterPro" id="IPR005720">
    <property type="entry name" value="Dihydroorotate_DH_cat"/>
</dbReference>
<dbReference type="AlphaFoldDB" id="A0A212JVT4"/>
<dbReference type="PANTHER" id="PTHR48109:SF1">
    <property type="entry name" value="DIHYDROOROTATE DEHYDROGENASE (FUMARATE)"/>
    <property type="match status" value="1"/>
</dbReference>
<keyword evidence="9 11" id="KW-0560">Oxidoreductase</keyword>
<feature type="binding site" evidence="11">
    <location>
        <begin position="72"/>
        <end position="76"/>
    </location>
    <ligand>
        <name>substrate</name>
    </ligand>
</feature>
<sequence>MDLSVTLKGQTHDLTLKNPVLTASGTFGYGLEFASYGDLASLGGLVAKGLSLLPRQGNATPRIVETTAGMLNAVGLQNDGVEVFCQDKLPRLPWQETAVIANIYAGSVEEFAELAARLNAEEGVAALEVNVSCPNVKEGGVLFGQDPALAAQVTAAVRRAAPGKHVMVKLSPNVTDIALMARSVEDAGADSISCINTLLGMSVDLNSRKPSLANVVGGLSGPAIKPVALRCVWQVARAVNIPVVGIGGIVTAEDALEFLLVGARAVQVGTGNFMRPDCAFALAEELPALCEKLGIEDLGAYCGSLDLD</sequence>
<feature type="binding site" evidence="11">
    <location>
        <position position="195"/>
    </location>
    <ligand>
        <name>FMN</name>
        <dbReference type="ChEBI" id="CHEBI:58210"/>
    </ligand>
</feature>
<dbReference type="InterPro" id="IPR033888">
    <property type="entry name" value="DHOD_1B"/>
</dbReference>
<evidence type="ECO:0000256" key="4">
    <source>
        <dbReference type="ARBA" id="ARBA00011669"/>
    </source>
</evidence>
<dbReference type="UniPathway" id="UPA00070"/>
<comment type="cofactor">
    <cofactor evidence="11">
        <name>FMN</name>
        <dbReference type="ChEBI" id="CHEBI:58210"/>
    </cofactor>
    <text evidence="11">Binds 1 FMN per subunit.</text>
</comment>
<feature type="binding site" evidence="11">
    <location>
        <position position="169"/>
    </location>
    <ligand>
        <name>FMN</name>
        <dbReference type="ChEBI" id="CHEBI:58210"/>
    </ligand>
</feature>
<feature type="active site" description="Nucleophile" evidence="11">
    <location>
        <position position="133"/>
    </location>
</feature>
<feature type="binding site" evidence="11">
    <location>
        <position position="24"/>
    </location>
    <ligand>
        <name>FMN</name>
        <dbReference type="ChEBI" id="CHEBI:58210"/>
    </ligand>
</feature>
<gene>
    <name evidence="11 13" type="primary">pyrD</name>
    <name evidence="13" type="ORF">KM92DES2_11813</name>
</gene>
<dbReference type="FunFam" id="3.20.20.70:FF:000027">
    <property type="entry name" value="Dihydropyrimidine dehydrogenase [NADP(+)]"/>
    <property type="match status" value="1"/>
</dbReference>
<evidence type="ECO:0000256" key="3">
    <source>
        <dbReference type="ARBA" id="ARBA00008008"/>
    </source>
</evidence>
<dbReference type="InterPro" id="IPR050074">
    <property type="entry name" value="DHO_dehydrogenase"/>
</dbReference>
<dbReference type="RefSeq" id="WP_192113063.1">
    <property type="nucleotide sequence ID" value="NZ_LT598928.1"/>
</dbReference>
<feature type="binding site" evidence="11">
    <location>
        <position position="48"/>
    </location>
    <ligand>
        <name>substrate</name>
    </ligand>
</feature>
<dbReference type="Gene3D" id="3.20.20.70">
    <property type="entry name" value="Aldolase class I"/>
    <property type="match status" value="1"/>
</dbReference>
<evidence type="ECO:0000256" key="1">
    <source>
        <dbReference type="ARBA" id="ARBA00004496"/>
    </source>
</evidence>
<comment type="subunit">
    <text evidence="4">Heterotetramer of 2 PyrK and 2 PyrD type B subunits.</text>
</comment>
<reference evidence="13" key="1">
    <citation type="submission" date="2016-04" db="EMBL/GenBank/DDBJ databases">
        <authorList>
            <person name="Evans L.H."/>
            <person name="Alamgir A."/>
            <person name="Owens N."/>
            <person name="Weber N.D."/>
            <person name="Virtaneva K."/>
            <person name="Barbian K."/>
            <person name="Babar A."/>
            <person name="Rosenke K."/>
        </authorList>
    </citation>
    <scope>NUCLEOTIDE SEQUENCE</scope>
    <source>
        <strain evidence="13">92-2</strain>
    </source>
</reference>
<organism evidence="13">
    <name type="scientific">uncultured Desulfovibrio sp</name>
    <dbReference type="NCBI Taxonomy" id="167968"/>
    <lineage>
        <taxon>Bacteria</taxon>
        <taxon>Pseudomonadati</taxon>
        <taxon>Thermodesulfobacteriota</taxon>
        <taxon>Desulfovibrionia</taxon>
        <taxon>Desulfovibrionales</taxon>
        <taxon>Desulfovibrionaceae</taxon>
        <taxon>Desulfovibrio</taxon>
        <taxon>environmental samples</taxon>
    </lineage>
</organism>
<dbReference type="GO" id="GO:0006207">
    <property type="term" value="P:'de novo' pyrimidine nucleobase biosynthetic process"/>
    <property type="evidence" value="ECO:0007669"/>
    <property type="project" value="InterPro"/>
</dbReference>
<keyword evidence="10" id="KW-0520">NAD</keyword>
<dbReference type="EC" id="1.3.-.-" evidence="11"/>
<dbReference type="InterPro" id="IPR024920">
    <property type="entry name" value="Dihydroorotate_DH_1"/>
</dbReference>
<feature type="binding site" evidence="11">
    <location>
        <position position="102"/>
    </location>
    <ligand>
        <name>FMN</name>
        <dbReference type="ChEBI" id="CHEBI:58210"/>
    </ligand>
</feature>
<dbReference type="GO" id="GO:0004152">
    <property type="term" value="F:dihydroorotate dehydrogenase activity"/>
    <property type="evidence" value="ECO:0007669"/>
    <property type="project" value="UniProtKB-UniRule"/>
</dbReference>
<evidence type="ECO:0000256" key="8">
    <source>
        <dbReference type="ARBA" id="ARBA00022975"/>
    </source>
</evidence>
<evidence type="ECO:0000256" key="5">
    <source>
        <dbReference type="ARBA" id="ARBA00022490"/>
    </source>
</evidence>
<evidence type="ECO:0000256" key="6">
    <source>
        <dbReference type="ARBA" id="ARBA00022630"/>
    </source>
</evidence>
<keyword evidence="6 11" id="KW-0285">Flavoprotein</keyword>
<evidence type="ECO:0000256" key="11">
    <source>
        <dbReference type="HAMAP-Rule" id="MF_00224"/>
    </source>
</evidence>
<dbReference type="GO" id="GO:0044205">
    <property type="term" value="P:'de novo' UMP biosynthetic process"/>
    <property type="evidence" value="ECO:0007669"/>
    <property type="project" value="UniProtKB-UniRule"/>
</dbReference>
<evidence type="ECO:0000256" key="2">
    <source>
        <dbReference type="ARBA" id="ARBA00004725"/>
    </source>
</evidence>
<dbReference type="SUPFAM" id="SSF51395">
    <property type="entry name" value="FMN-linked oxidoreductases"/>
    <property type="match status" value="1"/>
</dbReference>
<dbReference type="InterPro" id="IPR013785">
    <property type="entry name" value="Aldolase_TIM"/>
</dbReference>
<dbReference type="GO" id="GO:0005737">
    <property type="term" value="C:cytoplasm"/>
    <property type="evidence" value="ECO:0007669"/>
    <property type="project" value="UniProtKB-SubCell"/>
</dbReference>
<evidence type="ECO:0000256" key="9">
    <source>
        <dbReference type="ARBA" id="ARBA00023002"/>
    </source>
</evidence>
<dbReference type="Pfam" id="PF01180">
    <property type="entry name" value="DHO_dh"/>
    <property type="match status" value="1"/>
</dbReference>